<dbReference type="HOGENOM" id="CLU_2933570_0_0_11"/>
<proteinExistence type="predicted"/>
<comment type="caution">
    <text evidence="1">The sequence shown here is derived from an EMBL/GenBank/DDBJ whole genome shotgun (WGS) entry which is preliminary data.</text>
</comment>
<gene>
    <name evidence="1" type="ORF">CORMATOL_01328</name>
</gene>
<evidence type="ECO:0000313" key="1">
    <source>
        <dbReference type="EMBL" id="EEG27251.1"/>
    </source>
</evidence>
<name>C0E2W6_9CORY</name>
<accession>C0E2W6</accession>
<protein>
    <submittedName>
        <fullName evidence="1">Uncharacterized protein</fullName>
    </submittedName>
</protein>
<dbReference type="AlphaFoldDB" id="C0E2W6"/>
<reference evidence="1 2" key="1">
    <citation type="submission" date="2009-01" db="EMBL/GenBank/DDBJ databases">
        <authorList>
            <person name="Fulton L."/>
            <person name="Clifton S."/>
            <person name="Chinwalla A.T."/>
            <person name="Mitreva M."/>
            <person name="Sodergren E."/>
            <person name="Weinstock G."/>
            <person name="Clifton S."/>
            <person name="Dooling D.J."/>
            <person name="Fulton B."/>
            <person name="Minx P."/>
            <person name="Pepin K.H."/>
            <person name="Johnson M."/>
            <person name="Bhonagiri V."/>
            <person name="Nash W.E."/>
            <person name="Mardis E.R."/>
            <person name="Wilson R.K."/>
        </authorList>
    </citation>
    <scope>NUCLEOTIDE SEQUENCE [LARGE SCALE GENOMIC DNA]</scope>
    <source>
        <strain evidence="1 2">ATCC 33806</strain>
    </source>
</reference>
<organism evidence="1 2">
    <name type="scientific">Corynebacterium matruchotii ATCC 33806</name>
    <dbReference type="NCBI Taxonomy" id="566549"/>
    <lineage>
        <taxon>Bacteria</taxon>
        <taxon>Bacillati</taxon>
        <taxon>Actinomycetota</taxon>
        <taxon>Actinomycetes</taxon>
        <taxon>Mycobacteriales</taxon>
        <taxon>Corynebacteriaceae</taxon>
        <taxon>Corynebacterium</taxon>
    </lineage>
</organism>
<sequence>MVLVARDEVMVLFAFLARVSGYCTALLGVSRSAEREPMRGALLCSLPGSRCCVFGARVGG</sequence>
<dbReference type="EMBL" id="ACEB01000020">
    <property type="protein sequence ID" value="EEG27251.1"/>
    <property type="molecule type" value="Genomic_DNA"/>
</dbReference>
<evidence type="ECO:0000313" key="2">
    <source>
        <dbReference type="Proteomes" id="UP000006247"/>
    </source>
</evidence>
<dbReference type="Proteomes" id="UP000006247">
    <property type="component" value="Unassembled WGS sequence"/>
</dbReference>